<keyword evidence="4" id="KW-1185">Reference proteome</keyword>
<feature type="region of interest" description="Disordered" evidence="1">
    <location>
        <begin position="44"/>
        <end position="93"/>
    </location>
</feature>
<accession>A0A4Q7MKH9</accession>
<protein>
    <recommendedName>
        <fullName evidence="5">Intersectin-EH binding protein Ibp1</fullName>
    </recommendedName>
</protein>
<comment type="caution">
    <text evidence="3">The sequence shown here is derived from an EMBL/GenBank/DDBJ whole genome shotgun (WGS) entry which is preliminary data.</text>
</comment>
<dbReference type="Proteomes" id="UP000293289">
    <property type="component" value="Unassembled WGS sequence"/>
</dbReference>
<evidence type="ECO:0008006" key="5">
    <source>
        <dbReference type="Google" id="ProtNLM"/>
    </source>
</evidence>
<evidence type="ECO:0000256" key="1">
    <source>
        <dbReference type="SAM" id="MobiDB-lite"/>
    </source>
</evidence>
<name>A0A4Q7MKH9_9MICO</name>
<organism evidence="3 4">
    <name type="scientific">Agromyces ramosus</name>
    <dbReference type="NCBI Taxonomy" id="33879"/>
    <lineage>
        <taxon>Bacteria</taxon>
        <taxon>Bacillati</taxon>
        <taxon>Actinomycetota</taxon>
        <taxon>Actinomycetes</taxon>
        <taxon>Micrococcales</taxon>
        <taxon>Microbacteriaceae</taxon>
        <taxon>Agromyces</taxon>
    </lineage>
</organism>
<keyword evidence="2" id="KW-0732">Signal</keyword>
<proteinExistence type="predicted"/>
<dbReference type="EMBL" id="SGWY01000001">
    <property type="protein sequence ID" value="RZS68786.1"/>
    <property type="molecule type" value="Genomic_DNA"/>
</dbReference>
<dbReference type="AlphaFoldDB" id="A0A4Q7MKH9"/>
<evidence type="ECO:0000313" key="3">
    <source>
        <dbReference type="EMBL" id="RZS68786.1"/>
    </source>
</evidence>
<feature type="signal peptide" evidence="2">
    <location>
        <begin position="1"/>
        <end position="24"/>
    </location>
</feature>
<evidence type="ECO:0000313" key="4">
    <source>
        <dbReference type="Proteomes" id="UP000293289"/>
    </source>
</evidence>
<sequence>MRKLLATFALTGLLVGASAMGAAAAPLPDGCTKDRGTVTCATFEGPGKNQAGVGSTSTVETKGNTTNTSPEPQDLEDECTVNPPNSQGAPNSC</sequence>
<reference evidence="3 4" key="1">
    <citation type="submission" date="2019-02" db="EMBL/GenBank/DDBJ databases">
        <title>Genomic Encyclopedia of Type Strains, Phase IV (KMG-IV): sequencing the most valuable type-strain genomes for metagenomic binning, comparative biology and taxonomic classification.</title>
        <authorList>
            <person name="Goeker M."/>
        </authorList>
    </citation>
    <scope>NUCLEOTIDE SEQUENCE [LARGE SCALE GENOMIC DNA]</scope>
    <source>
        <strain evidence="3 4">DSM 43045</strain>
    </source>
</reference>
<gene>
    <name evidence="3" type="ORF">EV187_1224</name>
</gene>
<feature type="compositionally biased region" description="Polar residues" evidence="1">
    <location>
        <begin position="82"/>
        <end position="93"/>
    </location>
</feature>
<dbReference type="OrthoDB" id="5007557at2"/>
<feature type="compositionally biased region" description="Polar residues" evidence="1">
    <location>
        <begin position="52"/>
        <end position="71"/>
    </location>
</feature>
<dbReference type="RefSeq" id="WP_130352048.1">
    <property type="nucleotide sequence ID" value="NZ_SGWY01000001.1"/>
</dbReference>
<evidence type="ECO:0000256" key="2">
    <source>
        <dbReference type="SAM" id="SignalP"/>
    </source>
</evidence>
<feature type="chain" id="PRO_5020929641" description="Intersectin-EH binding protein Ibp1" evidence="2">
    <location>
        <begin position="25"/>
        <end position="93"/>
    </location>
</feature>